<dbReference type="PANTHER" id="PTHR12943:SF27">
    <property type="entry name" value="HOMOCYSTEINE-INDUCED ENDOPLASMIC RETICULUM PROTEIN, ISOFORM A"/>
    <property type="match status" value="1"/>
</dbReference>
<gene>
    <name evidence="4" type="ORF">CI109_100580</name>
</gene>
<dbReference type="KEGG" id="ksn:43588796"/>
<feature type="region of interest" description="Disordered" evidence="3">
    <location>
        <begin position="176"/>
        <end position="204"/>
    </location>
</feature>
<feature type="region of interest" description="Disordered" evidence="3">
    <location>
        <begin position="653"/>
        <end position="683"/>
    </location>
</feature>
<dbReference type="Proteomes" id="UP000322225">
    <property type="component" value="Chromosome 1"/>
</dbReference>
<feature type="region of interest" description="Disordered" evidence="3">
    <location>
        <begin position="612"/>
        <end position="633"/>
    </location>
</feature>
<evidence type="ECO:0000256" key="1">
    <source>
        <dbReference type="ARBA" id="ARBA00004370"/>
    </source>
</evidence>
<protein>
    <submittedName>
        <fullName evidence="4">Uncharacterized protein</fullName>
    </submittedName>
</protein>
<proteinExistence type="predicted"/>
<evidence type="ECO:0000256" key="2">
    <source>
        <dbReference type="ARBA" id="ARBA00023136"/>
    </source>
</evidence>
<organism evidence="4 5">
    <name type="scientific">Kwoniella shandongensis</name>
    <dbReference type="NCBI Taxonomy" id="1734106"/>
    <lineage>
        <taxon>Eukaryota</taxon>
        <taxon>Fungi</taxon>
        <taxon>Dikarya</taxon>
        <taxon>Basidiomycota</taxon>
        <taxon>Agaricomycotina</taxon>
        <taxon>Tremellomycetes</taxon>
        <taxon>Tremellales</taxon>
        <taxon>Cryptococcaceae</taxon>
        <taxon>Kwoniella</taxon>
    </lineage>
</organism>
<dbReference type="RefSeq" id="XP_031861137.1">
    <property type="nucleotide sequence ID" value="XM_032004659.1"/>
</dbReference>
<comment type="subcellular location">
    <subcellularLocation>
        <location evidence="1">Membrane</location>
    </subcellularLocation>
</comment>
<dbReference type="PANTHER" id="PTHR12943">
    <property type="entry name" value="HOMOCYSTEINE-RESPONSIVE ENDOPLASMIC RETICULUM-RESIDENT UNIQUITIN-LIKE DOMAIN HERPUD PROTEIN FAMILY MEMBER"/>
    <property type="match status" value="1"/>
</dbReference>
<evidence type="ECO:0000313" key="5">
    <source>
        <dbReference type="Proteomes" id="UP000322225"/>
    </source>
</evidence>
<dbReference type="EMBL" id="CP144051">
    <property type="protein sequence ID" value="WWD16155.1"/>
    <property type="molecule type" value="Genomic_DNA"/>
</dbReference>
<reference evidence="4" key="2">
    <citation type="submission" date="2024-01" db="EMBL/GenBank/DDBJ databases">
        <title>Comparative genomics of Cryptococcus and Kwoniella reveals pathogenesis evolution and contrasting modes of karyotype evolution via chromosome fusion or intercentromeric recombination.</title>
        <authorList>
            <person name="Coelho M.A."/>
            <person name="David-Palma M."/>
            <person name="Shea T."/>
            <person name="Bowers K."/>
            <person name="McGinley-Smith S."/>
            <person name="Mohammad A.W."/>
            <person name="Gnirke A."/>
            <person name="Yurkov A.M."/>
            <person name="Nowrousian M."/>
            <person name="Sun S."/>
            <person name="Cuomo C.A."/>
            <person name="Heitman J."/>
        </authorList>
    </citation>
    <scope>NUCLEOTIDE SEQUENCE</scope>
    <source>
        <strain evidence="4">CBS 12478</strain>
    </source>
</reference>
<keyword evidence="2" id="KW-0472">Membrane</keyword>
<dbReference type="GeneID" id="43588796"/>
<evidence type="ECO:0000256" key="3">
    <source>
        <dbReference type="SAM" id="MobiDB-lite"/>
    </source>
</evidence>
<dbReference type="Gene3D" id="3.10.20.90">
    <property type="entry name" value="Phosphatidylinositol 3-kinase Catalytic Subunit, Chain A, domain 1"/>
    <property type="match status" value="1"/>
</dbReference>
<dbReference type="InterPro" id="IPR039751">
    <property type="entry name" value="HERPUD1/2"/>
</dbReference>
<dbReference type="InterPro" id="IPR000626">
    <property type="entry name" value="Ubiquitin-like_dom"/>
</dbReference>
<name>A0A5M6C4U6_9TREE</name>
<dbReference type="GO" id="GO:0016020">
    <property type="term" value="C:membrane"/>
    <property type="evidence" value="ECO:0007669"/>
    <property type="project" value="UniProtKB-SubCell"/>
</dbReference>
<dbReference type="AlphaFoldDB" id="A0A5M6C4U6"/>
<reference evidence="4" key="1">
    <citation type="submission" date="2017-08" db="EMBL/GenBank/DDBJ databases">
        <authorList>
            <person name="Cuomo C."/>
            <person name="Billmyre B."/>
            <person name="Heitman J."/>
        </authorList>
    </citation>
    <scope>NUCLEOTIDE SEQUENCE</scope>
    <source>
        <strain evidence="4">CBS 12478</strain>
    </source>
</reference>
<evidence type="ECO:0000313" key="4">
    <source>
        <dbReference type="EMBL" id="WWD16155.1"/>
    </source>
</evidence>
<dbReference type="PROSITE" id="PS50053">
    <property type="entry name" value="UBIQUITIN_2"/>
    <property type="match status" value="1"/>
</dbReference>
<keyword evidence="5" id="KW-1185">Reference proteome</keyword>
<feature type="compositionally biased region" description="Polar residues" evidence="3">
    <location>
        <begin position="179"/>
        <end position="195"/>
    </location>
</feature>
<dbReference type="GO" id="GO:0030968">
    <property type="term" value="P:endoplasmic reticulum unfolded protein response"/>
    <property type="evidence" value="ECO:0007669"/>
    <property type="project" value="TreeGrafter"/>
</dbReference>
<feature type="region of interest" description="Disordered" evidence="3">
    <location>
        <begin position="1"/>
        <end position="66"/>
    </location>
</feature>
<accession>A0A5M6C4U6</accession>
<sequence>MQSDAQPLPHTGDSSPLPPTSPSLTTTFRHHPQPVPTPTAERPELRHRQSPRHSYSRLETDTDTSASLSTIKISIHTPFGETDGSSQRRKEGWTVTRWKTVEELKDDLANGTLEGAGNWERGGMRLVYHGRIVRDQERLGDVVGKIVDPTHVYIFHLVARRVGYMTPLPRFTNPMESAVPSTQAPPAQSLPTAAASSSSSSSSSSVSINTLALYDTIHYLLFTARHHLLVSLGNEPLKWDDVVPKPTIPMHEAREAIMSVVRTYADERNAREEGWEDWEGAFEGDEEEGLKEVWAKLGGREGVEKELKVLWATGLGRNWTEKEDGEKAEVELDGITYSLQLPRLRDQTPSQLSHLLLYLRITTLLPMLNHVLAQSEAQANVMQTTAAAQLPTPTQALHPRRVIYRRTFRLTIPTIPFSVLSTMFFSALRVTAMIWMLTRGMKWSDTRFWIIAAMAGGWWLAETAGQIARHRREVRARNPTPTVVPPEANAGGGAAAPDSVNLPAQAAQAQVQAQAQAFARRPRQSSNALLTTLIPHFHLDVDSAQLRLPPTDIRSPTALAQPARQRPPRWQTQLLLPVILWFVTLIPEWESIRARAIRRRERAMRVIVGELQQSDQAEGQEATETRTPPVLPEGLSESARKYYTRVMERGEGIDWEEEREAQRAMGVADEDEPEGEGMRLRML</sequence>
<dbReference type="OrthoDB" id="21589at2759"/>